<gene>
    <name evidence="2" type="ORF">GCM10022267_18200</name>
</gene>
<evidence type="ECO:0000313" key="2">
    <source>
        <dbReference type="EMBL" id="GAA3631637.1"/>
    </source>
</evidence>
<dbReference type="PANTHER" id="PTHR43792:SF1">
    <property type="entry name" value="N-ACETYLTRANSFERASE DOMAIN-CONTAINING PROTEIN"/>
    <property type="match status" value="1"/>
</dbReference>
<keyword evidence="3" id="KW-1185">Reference proteome</keyword>
<dbReference type="PANTHER" id="PTHR43792">
    <property type="entry name" value="GNAT FAMILY, PUTATIVE (AFU_ORTHOLOGUE AFUA_3G00765)-RELATED-RELATED"/>
    <property type="match status" value="1"/>
</dbReference>
<dbReference type="Pfam" id="PF13302">
    <property type="entry name" value="Acetyltransf_3"/>
    <property type="match status" value="1"/>
</dbReference>
<name>A0ABP7AG81_9PSEU</name>
<dbReference type="RefSeq" id="WP_346128976.1">
    <property type="nucleotide sequence ID" value="NZ_BAABBE010000004.1"/>
</dbReference>
<evidence type="ECO:0000313" key="3">
    <source>
        <dbReference type="Proteomes" id="UP001500711"/>
    </source>
</evidence>
<reference evidence="3" key="1">
    <citation type="journal article" date="2019" name="Int. J. Syst. Evol. Microbiol.">
        <title>The Global Catalogue of Microorganisms (GCM) 10K type strain sequencing project: providing services to taxonomists for standard genome sequencing and annotation.</title>
        <authorList>
            <consortium name="The Broad Institute Genomics Platform"/>
            <consortium name="The Broad Institute Genome Sequencing Center for Infectious Disease"/>
            <person name="Wu L."/>
            <person name="Ma J."/>
        </authorList>
    </citation>
    <scope>NUCLEOTIDE SEQUENCE [LARGE SCALE GENOMIC DNA]</scope>
    <source>
        <strain evidence="3">JCM 17494</strain>
    </source>
</reference>
<protein>
    <submittedName>
        <fullName evidence="2">GNAT family protein</fullName>
    </submittedName>
</protein>
<accession>A0ABP7AG81</accession>
<dbReference type="InterPro" id="IPR016181">
    <property type="entry name" value="Acyl_CoA_acyltransferase"/>
</dbReference>
<organism evidence="2 3">
    <name type="scientific">Lentzea roselyniae</name>
    <dbReference type="NCBI Taxonomy" id="531940"/>
    <lineage>
        <taxon>Bacteria</taxon>
        <taxon>Bacillati</taxon>
        <taxon>Actinomycetota</taxon>
        <taxon>Actinomycetes</taxon>
        <taxon>Pseudonocardiales</taxon>
        <taxon>Pseudonocardiaceae</taxon>
        <taxon>Lentzea</taxon>
    </lineage>
</organism>
<dbReference type="PROSITE" id="PS51186">
    <property type="entry name" value="GNAT"/>
    <property type="match status" value="1"/>
</dbReference>
<dbReference type="InterPro" id="IPR000182">
    <property type="entry name" value="GNAT_dom"/>
</dbReference>
<dbReference type="Gene3D" id="3.40.630.30">
    <property type="match status" value="1"/>
</dbReference>
<dbReference type="SUPFAM" id="SSF55729">
    <property type="entry name" value="Acyl-CoA N-acyltransferases (Nat)"/>
    <property type="match status" value="1"/>
</dbReference>
<comment type="caution">
    <text evidence="2">The sequence shown here is derived from an EMBL/GenBank/DDBJ whole genome shotgun (WGS) entry which is preliminary data.</text>
</comment>
<evidence type="ECO:0000259" key="1">
    <source>
        <dbReference type="PROSITE" id="PS51186"/>
    </source>
</evidence>
<sequence length="185" mass="21668">MRPEYPLKTDRLLLRPFEERDLDDFHAYRSLPDVHRYLYNEAPDRPECEELLAKRITEDELTGEGQRLALAVYWPEAGRVVGDVVLKWLSEADRQGEIGYGFNPDFQGKGLATEAAAVMLKVGFEQLGLHRIIAQCDPRNEPSWRLMERLGMRREAHFREFEIFKGDWGDLYVYAMLAEEYRTLK</sequence>
<dbReference type="Proteomes" id="UP001500711">
    <property type="component" value="Unassembled WGS sequence"/>
</dbReference>
<dbReference type="InterPro" id="IPR051531">
    <property type="entry name" value="N-acetyltransferase"/>
</dbReference>
<feature type="domain" description="N-acetyltransferase" evidence="1">
    <location>
        <begin position="12"/>
        <end position="179"/>
    </location>
</feature>
<proteinExistence type="predicted"/>
<dbReference type="EMBL" id="BAABBE010000004">
    <property type="protein sequence ID" value="GAA3631637.1"/>
    <property type="molecule type" value="Genomic_DNA"/>
</dbReference>